<feature type="transmembrane region" description="Helical" evidence="2">
    <location>
        <begin position="144"/>
        <end position="163"/>
    </location>
</feature>
<keyword evidence="4" id="KW-1185">Reference proteome</keyword>
<feature type="transmembrane region" description="Helical" evidence="2">
    <location>
        <begin position="60"/>
        <end position="85"/>
    </location>
</feature>
<evidence type="ECO:0000256" key="1">
    <source>
        <dbReference type="SAM" id="MobiDB-lite"/>
    </source>
</evidence>
<evidence type="ECO:0000313" key="4">
    <source>
        <dbReference type="Proteomes" id="UP000772434"/>
    </source>
</evidence>
<feature type="transmembrane region" description="Helical" evidence="2">
    <location>
        <begin position="222"/>
        <end position="240"/>
    </location>
</feature>
<reference evidence="3" key="1">
    <citation type="submission" date="2020-11" db="EMBL/GenBank/DDBJ databases">
        <authorList>
            <consortium name="DOE Joint Genome Institute"/>
            <person name="Ahrendt S."/>
            <person name="Riley R."/>
            <person name="Andreopoulos W."/>
            <person name="Labutti K."/>
            <person name="Pangilinan J."/>
            <person name="Ruiz-Duenas F.J."/>
            <person name="Barrasa J.M."/>
            <person name="Sanchez-Garcia M."/>
            <person name="Camarero S."/>
            <person name="Miyauchi S."/>
            <person name="Serrano A."/>
            <person name="Linde D."/>
            <person name="Babiker R."/>
            <person name="Drula E."/>
            <person name="Ayuso-Fernandez I."/>
            <person name="Pacheco R."/>
            <person name="Padilla G."/>
            <person name="Ferreira P."/>
            <person name="Barriuso J."/>
            <person name="Kellner H."/>
            <person name="Castanera R."/>
            <person name="Alfaro M."/>
            <person name="Ramirez L."/>
            <person name="Pisabarro A.G."/>
            <person name="Kuo A."/>
            <person name="Tritt A."/>
            <person name="Lipzen A."/>
            <person name="He G."/>
            <person name="Yan M."/>
            <person name="Ng V."/>
            <person name="Cullen D."/>
            <person name="Martin F."/>
            <person name="Rosso M.-N."/>
            <person name="Henrissat B."/>
            <person name="Hibbett D."/>
            <person name="Martinez A.T."/>
            <person name="Grigoriev I.V."/>
        </authorList>
    </citation>
    <scope>NUCLEOTIDE SEQUENCE</scope>
    <source>
        <strain evidence="3">AH 40177</strain>
    </source>
</reference>
<evidence type="ECO:0000313" key="3">
    <source>
        <dbReference type="EMBL" id="KAF9070252.1"/>
    </source>
</evidence>
<name>A0A9P5PW70_9AGAR</name>
<organism evidence="3 4">
    <name type="scientific">Rhodocollybia butyracea</name>
    <dbReference type="NCBI Taxonomy" id="206335"/>
    <lineage>
        <taxon>Eukaryota</taxon>
        <taxon>Fungi</taxon>
        <taxon>Dikarya</taxon>
        <taxon>Basidiomycota</taxon>
        <taxon>Agaricomycotina</taxon>
        <taxon>Agaricomycetes</taxon>
        <taxon>Agaricomycetidae</taxon>
        <taxon>Agaricales</taxon>
        <taxon>Marasmiineae</taxon>
        <taxon>Omphalotaceae</taxon>
        <taxon>Rhodocollybia</taxon>
    </lineage>
</organism>
<feature type="region of interest" description="Disordered" evidence="1">
    <location>
        <begin position="295"/>
        <end position="314"/>
    </location>
</feature>
<accession>A0A9P5PW70</accession>
<feature type="transmembrane region" description="Helical" evidence="2">
    <location>
        <begin position="115"/>
        <end position="137"/>
    </location>
</feature>
<feature type="transmembrane region" description="Helical" evidence="2">
    <location>
        <begin position="26"/>
        <end position="48"/>
    </location>
</feature>
<proteinExistence type="predicted"/>
<dbReference type="EMBL" id="JADNRY010000042">
    <property type="protein sequence ID" value="KAF9070252.1"/>
    <property type="molecule type" value="Genomic_DNA"/>
</dbReference>
<comment type="caution">
    <text evidence="3">The sequence shown here is derived from an EMBL/GenBank/DDBJ whole genome shotgun (WGS) entry which is preliminary data.</text>
</comment>
<feature type="transmembrane region" description="Helical" evidence="2">
    <location>
        <begin position="183"/>
        <end position="202"/>
    </location>
</feature>
<gene>
    <name evidence="3" type="ORF">BDP27DRAFT_1324068</name>
</gene>
<protein>
    <submittedName>
        <fullName evidence="3">Uncharacterized protein</fullName>
    </submittedName>
</protein>
<keyword evidence="2" id="KW-1133">Transmembrane helix</keyword>
<evidence type="ECO:0000256" key="2">
    <source>
        <dbReference type="SAM" id="Phobius"/>
    </source>
</evidence>
<keyword evidence="2" id="KW-0472">Membrane</keyword>
<dbReference type="Proteomes" id="UP000772434">
    <property type="component" value="Unassembled WGS sequence"/>
</dbReference>
<dbReference type="OrthoDB" id="2744793at2759"/>
<feature type="transmembrane region" description="Helical" evidence="2">
    <location>
        <begin position="260"/>
        <end position="286"/>
    </location>
</feature>
<keyword evidence="2" id="KW-0812">Transmembrane</keyword>
<dbReference type="AlphaFoldDB" id="A0A9P5PW70"/>
<sequence length="314" mass="35130">MASQEAQALEELVLLGQALFQNFTRTILFCTFYGIYCLLFITAVYISSWKKFTGWSKNTMLCLLIATSISVTLFMTANVALNMIFLRDETIVPVPAGKEAQAAASQPFLEVGAQISNWTSTLIFLIGDIIIIWRAWAVWMHSKIVKSFLALILLVTIVLNLADASEDSKKNLFVTGQSVTIDWVFFAISLSLNVILTLLIAYQTWKYYRFRRSTSTVTSKTIVGRILLLLVESGAFWAIFQVLNLTFKALDLKASNLSPLQFATLIVSVFYIYVTALNPLAIFILVETNNTYDQHSGSEQNTSHAELTTVLSEP</sequence>